<dbReference type="RefSeq" id="WP_248670114.1">
    <property type="nucleotide sequence ID" value="NZ_JALPRX010000174.1"/>
</dbReference>
<reference evidence="1" key="1">
    <citation type="submission" date="2022-04" db="EMBL/GenBank/DDBJ databases">
        <title>Roseomonas acroporae sp. nov., isolated from coral Acropora digitifera.</title>
        <authorList>
            <person name="Sun H."/>
        </authorList>
    </citation>
    <scope>NUCLEOTIDE SEQUENCE</scope>
    <source>
        <strain evidence="1">NAR14</strain>
    </source>
</reference>
<comment type="caution">
    <text evidence="1">The sequence shown here is derived from an EMBL/GenBank/DDBJ whole genome shotgun (WGS) entry which is preliminary data.</text>
</comment>
<gene>
    <name evidence="1" type="ORF">M0638_27325</name>
</gene>
<keyword evidence="2" id="KW-1185">Reference proteome</keyword>
<accession>A0A9X1YG48</accession>
<organism evidence="1 2">
    <name type="scientific">Roseomonas acroporae</name>
    <dbReference type="NCBI Taxonomy" id="2937791"/>
    <lineage>
        <taxon>Bacteria</taxon>
        <taxon>Pseudomonadati</taxon>
        <taxon>Pseudomonadota</taxon>
        <taxon>Alphaproteobacteria</taxon>
        <taxon>Acetobacterales</taxon>
        <taxon>Roseomonadaceae</taxon>
        <taxon>Roseomonas</taxon>
    </lineage>
</organism>
<sequence>MAVLSVGTGGFDSSALSLGSWTALASTDATSVHYQGNNLHSAGYTVTLDGFGLGGYTNYGPTTGTILGLSVSLPGSQSFSISTTAFSAASYAAAVQSGSAAALLSAALSGANVVIGSSTLDVLPAYGSFNQIDGGGGFNAVKLNFTYGQVRAAEWNGQAVVYDTVSHQLDQTVNVQNFQFTDQSLDISQLPVFQPLSYVASYADLSRVFGTNQQAAFLHYESSGIVEGRTASFDGLAYIASYADLIAAFGANKVAGELHYINTGHLEGRLVTFDSLEYIASYGDLIGAYGANTTAGELHYITSGHAEGRNPTLFNAAQYLANYADLRAAYGNDLHAATLHYITSGYAEHRTDHPFG</sequence>
<name>A0A9X1YG48_9PROT</name>
<evidence type="ECO:0000313" key="1">
    <source>
        <dbReference type="EMBL" id="MCK8788072.1"/>
    </source>
</evidence>
<dbReference type="AlphaFoldDB" id="A0A9X1YG48"/>
<dbReference type="EMBL" id="JALPRX010000174">
    <property type="protein sequence ID" value="MCK8788072.1"/>
    <property type="molecule type" value="Genomic_DNA"/>
</dbReference>
<protein>
    <submittedName>
        <fullName evidence="1">Uncharacterized protein</fullName>
    </submittedName>
</protein>
<dbReference type="Proteomes" id="UP001139516">
    <property type="component" value="Unassembled WGS sequence"/>
</dbReference>
<proteinExistence type="predicted"/>
<evidence type="ECO:0000313" key="2">
    <source>
        <dbReference type="Proteomes" id="UP001139516"/>
    </source>
</evidence>